<evidence type="ECO:0000313" key="3">
    <source>
        <dbReference type="Proteomes" id="UP001218218"/>
    </source>
</evidence>
<organism evidence="2 3">
    <name type="scientific">Mycena albidolilacea</name>
    <dbReference type="NCBI Taxonomy" id="1033008"/>
    <lineage>
        <taxon>Eukaryota</taxon>
        <taxon>Fungi</taxon>
        <taxon>Dikarya</taxon>
        <taxon>Basidiomycota</taxon>
        <taxon>Agaricomycotina</taxon>
        <taxon>Agaricomycetes</taxon>
        <taxon>Agaricomycetidae</taxon>
        <taxon>Agaricales</taxon>
        <taxon>Marasmiineae</taxon>
        <taxon>Mycenaceae</taxon>
        <taxon>Mycena</taxon>
    </lineage>
</organism>
<dbReference type="AlphaFoldDB" id="A0AAD7EIR6"/>
<evidence type="ECO:0000256" key="1">
    <source>
        <dbReference type="SAM" id="MobiDB-lite"/>
    </source>
</evidence>
<sequence>MFRHFPGCVPRVVSDFSIPTHWTPNHSTQSPVQLTRSMSNPPTPTLCRRRCRSTPRSTSMRSRAPREKEACRARRAVRVIEHSRALAKRGAELEAFTQRACALSFPPTSHDTPSTCAGPRQHKAHHWLRAQGAERAGRGRLRSAGRVEAKPEYKPRAAQSVDLEQPSLVHCWERGRNHPACEECCA</sequence>
<accession>A0AAD7EIR6</accession>
<name>A0AAD7EIR6_9AGAR</name>
<dbReference type="EMBL" id="JARIHO010000038">
    <property type="protein sequence ID" value="KAJ7328817.1"/>
    <property type="molecule type" value="Genomic_DNA"/>
</dbReference>
<proteinExistence type="predicted"/>
<comment type="caution">
    <text evidence="2">The sequence shown here is derived from an EMBL/GenBank/DDBJ whole genome shotgun (WGS) entry which is preliminary data.</text>
</comment>
<gene>
    <name evidence="2" type="ORF">DFH08DRAFT_316256</name>
</gene>
<feature type="region of interest" description="Disordered" evidence="1">
    <location>
        <begin position="20"/>
        <end position="69"/>
    </location>
</feature>
<feature type="compositionally biased region" description="Polar residues" evidence="1">
    <location>
        <begin position="20"/>
        <end position="40"/>
    </location>
</feature>
<evidence type="ECO:0000313" key="2">
    <source>
        <dbReference type="EMBL" id="KAJ7328817.1"/>
    </source>
</evidence>
<keyword evidence="3" id="KW-1185">Reference proteome</keyword>
<dbReference type="Proteomes" id="UP001218218">
    <property type="component" value="Unassembled WGS sequence"/>
</dbReference>
<protein>
    <submittedName>
        <fullName evidence="2">Uncharacterized protein</fullName>
    </submittedName>
</protein>
<reference evidence="2" key="1">
    <citation type="submission" date="2023-03" db="EMBL/GenBank/DDBJ databases">
        <title>Massive genome expansion in bonnet fungi (Mycena s.s.) driven by repeated elements and novel gene families across ecological guilds.</title>
        <authorList>
            <consortium name="Lawrence Berkeley National Laboratory"/>
            <person name="Harder C.B."/>
            <person name="Miyauchi S."/>
            <person name="Viragh M."/>
            <person name="Kuo A."/>
            <person name="Thoen E."/>
            <person name="Andreopoulos B."/>
            <person name="Lu D."/>
            <person name="Skrede I."/>
            <person name="Drula E."/>
            <person name="Henrissat B."/>
            <person name="Morin E."/>
            <person name="Kohler A."/>
            <person name="Barry K."/>
            <person name="LaButti K."/>
            <person name="Morin E."/>
            <person name="Salamov A."/>
            <person name="Lipzen A."/>
            <person name="Mereny Z."/>
            <person name="Hegedus B."/>
            <person name="Baldrian P."/>
            <person name="Stursova M."/>
            <person name="Weitz H."/>
            <person name="Taylor A."/>
            <person name="Grigoriev I.V."/>
            <person name="Nagy L.G."/>
            <person name="Martin F."/>
            <person name="Kauserud H."/>
        </authorList>
    </citation>
    <scope>NUCLEOTIDE SEQUENCE</scope>
    <source>
        <strain evidence="2">CBHHK002</strain>
    </source>
</reference>